<evidence type="ECO:0000313" key="8">
    <source>
        <dbReference type="EMBL" id="MBB4267349.1"/>
    </source>
</evidence>
<dbReference type="Gene3D" id="1.10.10.10">
    <property type="entry name" value="Winged helix-like DNA-binding domain superfamily/Winged helix DNA-binding domain"/>
    <property type="match status" value="1"/>
</dbReference>
<accession>A0A7W6WAV0</accession>
<keyword evidence="9" id="KW-1185">Reference proteome</keyword>
<gene>
    <name evidence="8" type="ORF">GGD89_002990</name>
</gene>
<dbReference type="Proteomes" id="UP000554286">
    <property type="component" value="Unassembled WGS sequence"/>
</dbReference>
<organism evidence="8 9">
    <name type="scientific">Roseospira visakhapatnamensis</name>
    <dbReference type="NCBI Taxonomy" id="390880"/>
    <lineage>
        <taxon>Bacteria</taxon>
        <taxon>Pseudomonadati</taxon>
        <taxon>Pseudomonadota</taxon>
        <taxon>Alphaproteobacteria</taxon>
        <taxon>Rhodospirillales</taxon>
        <taxon>Rhodospirillaceae</taxon>
        <taxon>Roseospira</taxon>
    </lineage>
</organism>
<dbReference type="PANTHER" id="PTHR30126">
    <property type="entry name" value="HTH-TYPE TRANSCRIPTIONAL REGULATOR"/>
    <property type="match status" value="1"/>
</dbReference>
<evidence type="ECO:0000256" key="4">
    <source>
        <dbReference type="ARBA" id="ARBA00023163"/>
    </source>
</evidence>
<dbReference type="AlphaFoldDB" id="A0A7W6WAV0"/>
<dbReference type="FunFam" id="1.10.10.10:FF:000001">
    <property type="entry name" value="LysR family transcriptional regulator"/>
    <property type="match status" value="1"/>
</dbReference>
<dbReference type="PANTHER" id="PTHR30126:SF5">
    <property type="entry name" value="HTH-TYPE TRANSCRIPTIONAL ACTIVATOR CMPR"/>
    <property type="match status" value="1"/>
</dbReference>
<evidence type="ECO:0000256" key="5">
    <source>
        <dbReference type="ARBA" id="ARBA00039279"/>
    </source>
</evidence>
<dbReference type="SUPFAM" id="SSF46785">
    <property type="entry name" value="Winged helix' DNA-binding domain"/>
    <property type="match status" value="1"/>
</dbReference>
<evidence type="ECO:0000256" key="2">
    <source>
        <dbReference type="ARBA" id="ARBA00023015"/>
    </source>
</evidence>
<protein>
    <recommendedName>
        <fullName evidence="5">HTH-type transcriptional regulator CbbR</fullName>
    </recommendedName>
    <alternativeName>
        <fullName evidence="6">RuBisCO operon transcriptional regulator</fullName>
    </alternativeName>
</protein>
<dbReference type="InterPro" id="IPR036390">
    <property type="entry name" value="WH_DNA-bd_sf"/>
</dbReference>
<dbReference type="RefSeq" id="WP_184046659.1">
    <property type="nucleotide sequence ID" value="NZ_JACIGK010000025.1"/>
</dbReference>
<evidence type="ECO:0000259" key="7">
    <source>
        <dbReference type="PROSITE" id="PS50931"/>
    </source>
</evidence>
<sequence>MHTTLQQLRLFEAVARHGSFTRAAHEAHLSQPAVSIQVKRLEEQVGMGLFDSVGRALVLTPAGEELLAASRDILDRLEALDTALDDLRGDMAGPLRVAAVTTAKYFMPHLMGTFLRRHPKVRPVLSVINRANLLERLAVNQDDLFITGRVPGGLPVKAVPFLDNVIVAIAAPDHPLAARPGIPVSALAEYRVLKRELGSGTRSAVERAFEEAGLSVAPFMELGSDEAIKQAVQAGLGIAFLSAYCLGPELQTGRLVVLDVAGFPLTRKWYAVQRANRPLSRAAEAFLAFMRDEAVVQAAMLR</sequence>
<dbReference type="Pfam" id="PF00126">
    <property type="entry name" value="HTH_1"/>
    <property type="match status" value="1"/>
</dbReference>
<keyword evidence="3 8" id="KW-0238">DNA-binding</keyword>
<evidence type="ECO:0000313" key="9">
    <source>
        <dbReference type="Proteomes" id="UP000554286"/>
    </source>
</evidence>
<dbReference type="InterPro" id="IPR036388">
    <property type="entry name" value="WH-like_DNA-bd_sf"/>
</dbReference>
<dbReference type="InterPro" id="IPR000847">
    <property type="entry name" value="LysR_HTH_N"/>
</dbReference>
<dbReference type="PROSITE" id="PS50931">
    <property type="entry name" value="HTH_LYSR"/>
    <property type="match status" value="1"/>
</dbReference>
<dbReference type="SUPFAM" id="SSF53850">
    <property type="entry name" value="Periplasmic binding protein-like II"/>
    <property type="match status" value="1"/>
</dbReference>
<dbReference type="InterPro" id="IPR005119">
    <property type="entry name" value="LysR_subst-bd"/>
</dbReference>
<dbReference type="Pfam" id="PF03466">
    <property type="entry name" value="LysR_substrate"/>
    <property type="match status" value="1"/>
</dbReference>
<keyword evidence="2" id="KW-0805">Transcription regulation</keyword>
<comment type="similarity">
    <text evidence="1">Belongs to the LysR transcriptional regulatory family.</text>
</comment>
<dbReference type="GO" id="GO:0000976">
    <property type="term" value="F:transcription cis-regulatory region binding"/>
    <property type="evidence" value="ECO:0007669"/>
    <property type="project" value="TreeGrafter"/>
</dbReference>
<comment type="caution">
    <text evidence="8">The sequence shown here is derived from an EMBL/GenBank/DDBJ whole genome shotgun (WGS) entry which is preliminary data.</text>
</comment>
<dbReference type="CDD" id="cd08419">
    <property type="entry name" value="PBP2_CbbR_RubisCO_like"/>
    <property type="match status" value="1"/>
</dbReference>
<dbReference type="PRINTS" id="PR00039">
    <property type="entry name" value="HTHLYSR"/>
</dbReference>
<proteinExistence type="inferred from homology"/>
<evidence type="ECO:0000256" key="1">
    <source>
        <dbReference type="ARBA" id="ARBA00009437"/>
    </source>
</evidence>
<evidence type="ECO:0000256" key="6">
    <source>
        <dbReference type="ARBA" id="ARBA00043141"/>
    </source>
</evidence>
<feature type="domain" description="HTH lysR-type" evidence="7">
    <location>
        <begin position="3"/>
        <end position="60"/>
    </location>
</feature>
<reference evidence="8 9" key="1">
    <citation type="submission" date="2020-08" db="EMBL/GenBank/DDBJ databases">
        <title>Genome sequencing of Purple Non-Sulfur Bacteria from various extreme environments.</title>
        <authorList>
            <person name="Mayer M."/>
        </authorList>
    </citation>
    <scope>NUCLEOTIDE SEQUENCE [LARGE SCALE GENOMIC DNA]</scope>
    <source>
        <strain evidence="8 9">JA131</strain>
    </source>
</reference>
<keyword evidence="4" id="KW-0804">Transcription</keyword>
<dbReference type="Gene3D" id="3.40.190.290">
    <property type="match status" value="1"/>
</dbReference>
<evidence type="ECO:0000256" key="3">
    <source>
        <dbReference type="ARBA" id="ARBA00023125"/>
    </source>
</evidence>
<dbReference type="GO" id="GO:0003700">
    <property type="term" value="F:DNA-binding transcription factor activity"/>
    <property type="evidence" value="ECO:0007669"/>
    <property type="project" value="InterPro"/>
</dbReference>
<dbReference type="EMBL" id="JACIGK010000025">
    <property type="protein sequence ID" value="MBB4267349.1"/>
    <property type="molecule type" value="Genomic_DNA"/>
</dbReference>
<name>A0A7W6WAV0_9PROT</name>